<evidence type="ECO:0000313" key="2">
    <source>
        <dbReference type="Proteomes" id="UP001157914"/>
    </source>
</evidence>
<sequence length="51" mass="5539">MFDRSGQLKLSSAGFLLLMTAAAMVIFAHPAHHDGGETIHVVHTVYPTQHP</sequence>
<proteinExistence type="predicted"/>
<dbReference type="EMBL" id="FXTT01000002">
    <property type="protein sequence ID" value="SMP18283.1"/>
    <property type="molecule type" value="Genomic_DNA"/>
</dbReference>
<dbReference type="Proteomes" id="UP001157914">
    <property type="component" value="Unassembled WGS sequence"/>
</dbReference>
<accession>A0ABY1NU51</accession>
<organism evidence="1 2">
    <name type="scientific">Roseibium denhamense</name>
    <dbReference type="NCBI Taxonomy" id="76305"/>
    <lineage>
        <taxon>Bacteria</taxon>
        <taxon>Pseudomonadati</taxon>
        <taxon>Pseudomonadota</taxon>
        <taxon>Alphaproteobacteria</taxon>
        <taxon>Hyphomicrobiales</taxon>
        <taxon>Stappiaceae</taxon>
        <taxon>Roseibium</taxon>
    </lineage>
</organism>
<reference evidence="1 2" key="1">
    <citation type="submission" date="2017-05" db="EMBL/GenBank/DDBJ databases">
        <authorList>
            <person name="Varghese N."/>
            <person name="Submissions S."/>
        </authorList>
    </citation>
    <scope>NUCLEOTIDE SEQUENCE [LARGE SCALE GENOMIC DNA]</scope>
    <source>
        <strain evidence="1 2">DSM 15949</strain>
    </source>
</reference>
<dbReference type="RefSeq" id="WP_155190679.1">
    <property type="nucleotide sequence ID" value="NZ_BAAAEA010000003.1"/>
</dbReference>
<keyword evidence="2" id="KW-1185">Reference proteome</keyword>
<protein>
    <submittedName>
        <fullName evidence="1">Uncharacterized protein</fullName>
    </submittedName>
</protein>
<name>A0ABY1NU51_9HYPH</name>
<evidence type="ECO:0000313" key="1">
    <source>
        <dbReference type="EMBL" id="SMP18283.1"/>
    </source>
</evidence>
<gene>
    <name evidence="1" type="ORF">SAMN06265374_1893</name>
</gene>
<comment type="caution">
    <text evidence="1">The sequence shown here is derived from an EMBL/GenBank/DDBJ whole genome shotgun (WGS) entry which is preliminary data.</text>
</comment>